<evidence type="ECO:0000313" key="3">
    <source>
        <dbReference type="Proteomes" id="UP000186609"/>
    </source>
</evidence>
<dbReference type="Proteomes" id="UP000186609">
    <property type="component" value="Chromosome"/>
</dbReference>
<dbReference type="OrthoDB" id="8548541at2"/>
<evidence type="ECO:0008006" key="4">
    <source>
        <dbReference type="Google" id="ProtNLM"/>
    </source>
</evidence>
<dbReference type="RefSeq" id="WP_076199782.1">
    <property type="nucleotide sequence ID" value="NZ_CP019236.1"/>
</dbReference>
<dbReference type="EMBL" id="CP019236">
    <property type="protein sequence ID" value="APW37903.1"/>
    <property type="molecule type" value="Genomic_DNA"/>
</dbReference>
<feature type="compositionally biased region" description="Low complexity" evidence="1">
    <location>
        <begin position="31"/>
        <end position="40"/>
    </location>
</feature>
<sequence length="270" mass="28053">MKWKIALAAVFVGIAGTYFYMTDAQAPTTASAARTAAQKTEGSSEAHEHGNDHPHDHDAPAKPMPRVDMPLNAQAGAVLQQFDRLRSMVPGDAAIALGRQLEAGMTPENAAGYVQALLKADNPAVERSAMAALARSAGSEQILALAGEYSVLPPDSRGRILQTLENVSNPAAVDGLTSIVAADTTEKRSALVMSALYGIANIGTMDSVQYLLGQLSPGKADLALMALERVHTPQGIEIIRAAGDGSKDADGIPPAYRAALTRIAASAGKS</sequence>
<dbReference type="KEGG" id="rhy:RD110_12440"/>
<name>A0A1P8JVX5_9BURK</name>
<gene>
    <name evidence="2" type="ORF">RD110_12440</name>
</gene>
<feature type="compositionally biased region" description="Basic and acidic residues" evidence="1">
    <location>
        <begin position="42"/>
        <end position="60"/>
    </location>
</feature>
<reference evidence="2 3" key="1">
    <citation type="submission" date="2017-01" db="EMBL/GenBank/DDBJ databases">
        <authorList>
            <person name="Mah S.A."/>
            <person name="Swanson W.J."/>
            <person name="Moy G.W."/>
            <person name="Vacquier V.D."/>
        </authorList>
    </citation>
    <scope>NUCLEOTIDE SEQUENCE [LARGE SCALE GENOMIC DNA]</scope>
    <source>
        <strain evidence="2 3">DCY110</strain>
    </source>
</reference>
<accession>A0A1P8JVX5</accession>
<proteinExistence type="predicted"/>
<keyword evidence="3" id="KW-1185">Reference proteome</keyword>
<feature type="region of interest" description="Disordered" evidence="1">
    <location>
        <begin position="31"/>
        <end position="63"/>
    </location>
</feature>
<protein>
    <recommendedName>
        <fullName evidence="4">HEAT repeat domain-containing protein</fullName>
    </recommendedName>
</protein>
<evidence type="ECO:0000313" key="2">
    <source>
        <dbReference type="EMBL" id="APW37903.1"/>
    </source>
</evidence>
<organism evidence="2 3">
    <name type="scientific">Rhodoferax koreensis</name>
    <dbReference type="NCBI Taxonomy" id="1842727"/>
    <lineage>
        <taxon>Bacteria</taxon>
        <taxon>Pseudomonadati</taxon>
        <taxon>Pseudomonadota</taxon>
        <taxon>Betaproteobacteria</taxon>
        <taxon>Burkholderiales</taxon>
        <taxon>Comamonadaceae</taxon>
        <taxon>Rhodoferax</taxon>
    </lineage>
</organism>
<dbReference type="STRING" id="1842727.RD110_12440"/>
<dbReference type="AlphaFoldDB" id="A0A1P8JVX5"/>
<evidence type="ECO:0000256" key="1">
    <source>
        <dbReference type="SAM" id="MobiDB-lite"/>
    </source>
</evidence>